<evidence type="ECO:0000256" key="2">
    <source>
        <dbReference type="ARBA" id="ARBA00009877"/>
    </source>
</evidence>
<dbReference type="InterPro" id="IPR013262">
    <property type="entry name" value="OMP_MIM1/TOM13_mt"/>
</dbReference>
<feature type="transmembrane region" description="Helical" evidence="11">
    <location>
        <begin position="360"/>
        <end position="377"/>
    </location>
</feature>
<evidence type="ECO:0000256" key="4">
    <source>
        <dbReference type="ARBA" id="ARBA00022792"/>
    </source>
</evidence>
<dbReference type="Proteomes" id="UP000258309">
    <property type="component" value="Unassembled WGS sequence"/>
</dbReference>
<sequence length="567" mass="61657">MSSDERPSNLTESSITIRSDSEQYSGNNDTSPSPASSSSSPAMILYKPPTIWGIIRGAAINLVLPFINGLMLGFGELFAHEAAFRLGWGGTKFSSHIQNGPIRGNSILLTSNSSISRAFRGSQFASTSVLIPSSAGAVRFLSWPSFTRSADPPPTPIATKVEEAAAPLTSTPASTAPIPEITSVPEITSSSLEQATEFSSDALHQIPEQIGYLKSLGLEYGWGPTSAMEYILEHVHVYAGTPWWASIALTAALVRVVMLKPYVDAASNSAKLATVKPIIDPIRNEMTQARVAGDTTRMMSLRQDITRINKRAGIQTWKSFVPLVQVFAGFGTFILLRGMAKLPVPGLETGGALWFYNLTYPDPYMIIPATTAVVLHFVMKRGGEQGVSVMSPGMKKFFMYGMPAISFAFTWWLPAAVQISFFVMGITGWMQSILFQNPAFRRTFGMPALPTGSTGAGGPNSPQYKGHINIRASSPLESQSSAVQASKPKGVVDGALKDIMSTYQGAKQSLSEVTGKGKDSLEKRRQKSEREAAERYEAKRQAELKKQAWEKENQRRAERAAKKLKRK</sequence>
<dbReference type="GO" id="GO:0005743">
    <property type="term" value="C:mitochondrial inner membrane"/>
    <property type="evidence" value="ECO:0007669"/>
    <property type="project" value="UniProtKB-SubCell"/>
</dbReference>
<dbReference type="Pfam" id="PF02096">
    <property type="entry name" value="60KD_IMP"/>
    <property type="match status" value="1"/>
</dbReference>
<evidence type="ECO:0000256" key="9">
    <source>
        <dbReference type="RuleBase" id="RU003945"/>
    </source>
</evidence>
<feature type="region of interest" description="Disordered" evidence="10">
    <location>
        <begin position="1"/>
        <end position="40"/>
    </location>
</feature>
<dbReference type="InterPro" id="IPR001708">
    <property type="entry name" value="YidC/ALB3/OXA1/COX18"/>
</dbReference>
<accession>A0A3E2HBE9</accession>
<gene>
    <name evidence="13" type="ORF">B7463_g5613</name>
</gene>
<evidence type="ECO:0000313" key="14">
    <source>
        <dbReference type="Proteomes" id="UP000258309"/>
    </source>
</evidence>
<keyword evidence="5" id="KW-0809">Transit peptide</keyword>
<comment type="subcellular location">
    <subcellularLocation>
        <location evidence="9">Membrane</location>
        <topology evidence="9">Multi-pass membrane protein</topology>
    </subcellularLocation>
    <subcellularLocation>
        <location evidence="1">Mitochondrion inner membrane</location>
        <topology evidence="1">Multi-pass membrane protein</topology>
    </subcellularLocation>
</comment>
<evidence type="ECO:0000256" key="10">
    <source>
        <dbReference type="SAM" id="MobiDB-lite"/>
    </source>
</evidence>
<comment type="similarity">
    <text evidence="2 9">Belongs to the OXA1/ALB3/YidC family.</text>
</comment>
<organism evidence="13 14">
    <name type="scientific">Scytalidium lignicola</name>
    <name type="common">Hyphomycete</name>
    <dbReference type="NCBI Taxonomy" id="5539"/>
    <lineage>
        <taxon>Eukaryota</taxon>
        <taxon>Fungi</taxon>
        <taxon>Dikarya</taxon>
        <taxon>Ascomycota</taxon>
        <taxon>Pezizomycotina</taxon>
        <taxon>Leotiomycetes</taxon>
        <taxon>Leotiomycetes incertae sedis</taxon>
        <taxon>Scytalidium</taxon>
    </lineage>
</organism>
<dbReference type="EMBL" id="NCSJ02000093">
    <property type="protein sequence ID" value="RFU30746.1"/>
    <property type="molecule type" value="Genomic_DNA"/>
</dbReference>
<dbReference type="Pfam" id="PF08219">
    <property type="entry name" value="TOM13"/>
    <property type="match status" value="1"/>
</dbReference>
<proteinExistence type="inferred from homology"/>
<dbReference type="PANTHER" id="PTHR12428">
    <property type="entry name" value="OXA1"/>
    <property type="match status" value="1"/>
</dbReference>
<name>A0A3E2HBE9_SCYLI</name>
<dbReference type="GO" id="GO:0032977">
    <property type="term" value="F:membrane insertase activity"/>
    <property type="evidence" value="ECO:0007669"/>
    <property type="project" value="InterPro"/>
</dbReference>
<comment type="caution">
    <text evidence="13">The sequence shown here is derived from an EMBL/GenBank/DDBJ whole genome shotgun (WGS) entry which is preliminary data.</text>
</comment>
<feature type="compositionally biased region" description="Low complexity" evidence="10">
    <location>
        <begin position="31"/>
        <end position="40"/>
    </location>
</feature>
<feature type="domain" description="Membrane insertase YidC/Oxa/ALB C-terminal" evidence="12">
    <location>
        <begin position="243"/>
        <end position="436"/>
    </location>
</feature>
<feature type="region of interest" description="Disordered" evidence="10">
    <location>
        <begin position="507"/>
        <end position="567"/>
    </location>
</feature>
<keyword evidence="3 9" id="KW-0812">Transmembrane</keyword>
<protein>
    <recommendedName>
        <fullName evidence="12">Membrane insertase YidC/Oxa/ALB C-terminal domain-containing protein</fullName>
    </recommendedName>
</protein>
<dbReference type="STRING" id="5539.A0A3E2HBE9"/>
<evidence type="ECO:0000256" key="11">
    <source>
        <dbReference type="SAM" id="Phobius"/>
    </source>
</evidence>
<evidence type="ECO:0000256" key="6">
    <source>
        <dbReference type="ARBA" id="ARBA00022989"/>
    </source>
</evidence>
<dbReference type="InterPro" id="IPR028055">
    <property type="entry name" value="YidC/Oxa/ALB_C"/>
</dbReference>
<keyword evidence="8 11" id="KW-0472">Membrane</keyword>
<dbReference type="PANTHER" id="PTHR12428:SF66">
    <property type="entry name" value="MITOCHONDRIAL INNER MEMBRANE PROTEIN OXA1L"/>
    <property type="match status" value="1"/>
</dbReference>
<evidence type="ECO:0000256" key="7">
    <source>
        <dbReference type="ARBA" id="ARBA00023128"/>
    </source>
</evidence>
<evidence type="ECO:0000256" key="5">
    <source>
        <dbReference type="ARBA" id="ARBA00022946"/>
    </source>
</evidence>
<evidence type="ECO:0000256" key="1">
    <source>
        <dbReference type="ARBA" id="ARBA00004448"/>
    </source>
</evidence>
<evidence type="ECO:0000313" key="13">
    <source>
        <dbReference type="EMBL" id="RFU30746.1"/>
    </source>
</evidence>
<evidence type="ECO:0000256" key="3">
    <source>
        <dbReference type="ARBA" id="ARBA00022692"/>
    </source>
</evidence>
<reference evidence="13 14" key="1">
    <citation type="submission" date="2018-05" db="EMBL/GenBank/DDBJ databases">
        <title>Draft genome sequence of Scytalidium lignicola DSM 105466, a ubiquitous saprotrophic fungus.</title>
        <authorList>
            <person name="Buettner E."/>
            <person name="Gebauer A.M."/>
            <person name="Hofrichter M."/>
            <person name="Liers C."/>
            <person name="Kellner H."/>
        </authorList>
    </citation>
    <scope>NUCLEOTIDE SEQUENCE [LARGE SCALE GENOMIC DNA]</scope>
    <source>
        <strain evidence="13 14">DSM 105466</strain>
    </source>
</reference>
<feature type="non-terminal residue" evidence="13">
    <location>
        <position position="567"/>
    </location>
</feature>
<keyword evidence="7" id="KW-0496">Mitochondrion</keyword>
<dbReference type="GO" id="GO:0005741">
    <property type="term" value="C:mitochondrial outer membrane"/>
    <property type="evidence" value="ECO:0007669"/>
    <property type="project" value="InterPro"/>
</dbReference>
<dbReference type="OrthoDB" id="2148490at2759"/>
<dbReference type="GO" id="GO:0032979">
    <property type="term" value="P:protein insertion into mitochondrial inner membrane from matrix"/>
    <property type="evidence" value="ECO:0007669"/>
    <property type="project" value="TreeGrafter"/>
</dbReference>
<feature type="compositionally biased region" description="Polar residues" evidence="10">
    <location>
        <begin position="8"/>
        <end position="30"/>
    </location>
</feature>
<keyword evidence="6 11" id="KW-1133">Transmembrane helix</keyword>
<evidence type="ECO:0000259" key="12">
    <source>
        <dbReference type="Pfam" id="PF02096"/>
    </source>
</evidence>
<dbReference type="CDD" id="cd20069">
    <property type="entry name" value="5TM_Oxa1-like"/>
    <property type="match status" value="1"/>
</dbReference>
<keyword evidence="4" id="KW-0999">Mitochondrion inner membrane</keyword>
<feature type="non-terminal residue" evidence="13">
    <location>
        <position position="1"/>
    </location>
</feature>
<dbReference type="AlphaFoldDB" id="A0A3E2HBE9"/>
<feature type="compositionally biased region" description="Basic and acidic residues" evidence="10">
    <location>
        <begin position="515"/>
        <end position="561"/>
    </location>
</feature>
<keyword evidence="14" id="KW-1185">Reference proteome</keyword>
<feature type="transmembrane region" description="Helical" evidence="11">
    <location>
        <begin position="397"/>
        <end position="413"/>
    </location>
</feature>
<dbReference type="OMA" id="PLGFGCY"/>
<evidence type="ECO:0000256" key="8">
    <source>
        <dbReference type="ARBA" id="ARBA00023136"/>
    </source>
</evidence>
<feature type="transmembrane region" description="Helical" evidence="11">
    <location>
        <begin position="320"/>
        <end position="340"/>
    </location>
</feature>